<accession>A0A5S4YQE6</accession>
<comment type="caution">
    <text evidence="1">The sequence shown here is derived from an EMBL/GenBank/DDBJ whole genome shotgun (WGS) entry which is preliminary data.</text>
</comment>
<dbReference type="RefSeq" id="WP_148739551.1">
    <property type="nucleotide sequence ID" value="NZ_VSTH01000041.1"/>
</dbReference>
<organism evidence="1 2">
    <name type="scientific">Bradyrhizobium hipponense</name>
    <dbReference type="NCBI Taxonomy" id="2605638"/>
    <lineage>
        <taxon>Bacteria</taxon>
        <taxon>Pseudomonadati</taxon>
        <taxon>Pseudomonadota</taxon>
        <taxon>Alphaproteobacteria</taxon>
        <taxon>Hyphomicrobiales</taxon>
        <taxon>Nitrobacteraceae</taxon>
        <taxon>Bradyrhizobium</taxon>
    </lineage>
</organism>
<dbReference type="Proteomes" id="UP000324797">
    <property type="component" value="Unassembled WGS sequence"/>
</dbReference>
<keyword evidence="2" id="KW-1185">Reference proteome</keyword>
<name>A0A5S4YQE6_9BRAD</name>
<protein>
    <submittedName>
        <fullName evidence="1">Uncharacterized protein</fullName>
    </submittedName>
</protein>
<dbReference type="AlphaFoldDB" id="A0A5S4YQE6"/>
<dbReference type="EMBL" id="VSTH01000041">
    <property type="protein sequence ID" value="TYO66152.1"/>
    <property type="molecule type" value="Genomic_DNA"/>
</dbReference>
<sequence length="295" mass="33197">MAQFKAQCIFDKPARRTAEHIFGQWMRDQFPSAFRNTEHLTSFTDYSTGVPVPTMAKGRMNRNGSPHAQQLRLVCESCNNEWMSRLQNQAKEPLTSLMRNDWSKLDVPSIKSVAAWVAMVTMCLEFADLKTQAIPLAERQFLMSTGTPPPDWIICLGRCRTDNAPGTMWHRAAMLETEKTQSPPQQFQPNYQTTTICLEAAFAHVLSGPVALLPDPKAYAESLGVRVFWPLPQTAPSEPLVFTPEGITRVAMQFWRDNGLVTDLLHGTRSPFIPNNTLPGQLPQSLISLLLRKSR</sequence>
<evidence type="ECO:0000313" key="1">
    <source>
        <dbReference type="EMBL" id="TYO66152.1"/>
    </source>
</evidence>
<reference evidence="1 2" key="1">
    <citation type="submission" date="2019-08" db="EMBL/GenBank/DDBJ databases">
        <title>Bradyrhizobium hipponensis sp. nov., a rhizobium isolated from a Lupinus angustifolius root nodule in Tunisia.</title>
        <authorList>
            <person name="Off K."/>
            <person name="Rejili M."/>
            <person name="Mars M."/>
            <person name="Brachmann A."/>
            <person name="Marin M."/>
        </authorList>
    </citation>
    <scope>NUCLEOTIDE SEQUENCE [LARGE SCALE GENOMIC DNA]</scope>
    <source>
        <strain evidence="2">aSej3</strain>
    </source>
</reference>
<gene>
    <name evidence="1" type="ORF">FXV83_12890</name>
</gene>
<proteinExistence type="predicted"/>
<evidence type="ECO:0000313" key="2">
    <source>
        <dbReference type="Proteomes" id="UP000324797"/>
    </source>
</evidence>